<dbReference type="Proteomes" id="UP000319818">
    <property type="component" value="Unassembled WGS sequence"/>
</dbReference>
<evidence type="ECO:0000313" key="1">
    <source>
        <dbReference type="EMBL" id="TQM42787.1"/>
    </source>
</evidence>
<dbReference type="EMBL" id="VFPH01000001">
    <property type="protein sequence ID" value="TQM42787.1"/>
    <property type="molecule type" value="Genomic_DNA"/>
</dbReference>
<dbReference type="Pfam" id="PF06348">
    <property type="entry name" value="DUF1059"/>
    <property type="match status" value="1"/>
</dbReference>
<reference evidence="1 2" key="1">
    <citation type="submission" date="2019-06" db="EMBL/GenBank/DDBJ databases">
        <title>Sequencing the genomes of 1000 actinobacteria strains.</title>
        <authorList>
            <person name="Klenk H.-P."/>
        </authorList>
    </citation>
    <scope>NUCLEOTIDE SEQUENCE [LARGE SCALE GENOMIC DNA]</scope>
    <source>
        <strain evidence="1 2">DSM 45511</strain>
    </source>
</reference>
<protein>
    <submittedName>
        <fullName evidence="1">Uncharacterized protein DUF1059</fullName>
    </submittedName>
</protein>
<dbReference type="AlphaFoldDB" id="A0A543G9M6"/>
<comment type="caution">
    <text evidence="1">The sequence shown here is derived from an EMBL/GenBank/DDBJ whole genome shotgun (WGS) entry which is preliminary data.</text>
</comment>
<dbReference type="RefSeq" id="WP_142095546.1">
    <property type="nucleotide sequence ID" value="NZ_VFPH01000001.1"/>
</dbReference>
<dbReference type="OrthoDB" id="7709378at2"/>
<proteinExistence type="predicted"/>
<sequence length="58" mass="6522">MAYTIRCADSGADCPGEFAAETREELDRHVEMHVQMAHPDMVFDENTKAAVDGLVRQR</sequence>
<organism evidence="1 2">
    <name type="scientific">Pseudonocardia cypriaca</name>
    <dbReference type="NCBI Taxonomy" id="882449"/>
    <lineage>
        <taxon>Bacteria</taxon>
        <taxon>Bacillati</taxon>
        <taxon>Actinomycetota</taxon>
        <taxon>Actinomycetes</taxon>
        <taxon>Pseudonocardiales</taxon>
        <taxon>Pseudonocardiaceae</taxon>
        <taxon>Pseudonocardia</taxon>
    </lineage>
</organism>
<dbReference type="InterPro" id="IPR009409">
    <property type="entry name" value="DUF1059"/>
</dbReference>
<keyword evidence="2" id="KW-1185">Reference proteome</keyword>
<gene>
    <name evidence="1" type="ORF">FB388_0123</name>
</gene>
<accession>A0A543G9M6</accession>
<name>A0A543G9M6_9PSEU</name>
<evidence type="ECO:0000313" key="2">
    <source>
        <dbReference type="Proteomes" id="UP000319818"/>
    </source>
</evidence>